<evidence type="ECO:0000313" key="2">
    <source>
        <dbReference type="Proteomes" id="UP000287519"/>
    </source>
</evidence>
<sequence length="160" mass="17705">MMGELATASRVHVMVSYWWSRGDGLANHQLGQILTRAAGVDEVNITDPQSIDRALRIAVADPTVLAELDQWWQMVETRRDGNNTRNPGLGLEQSIRYLTDRLDAGTITPEGLGECRRQVAAVDQTITSATDLPELVHPDAQMLDLLARYLEARSRVLALA</sequence>
<dbReference type="EMBL" id="BHYM01000013">
    <property type="protein sequence ID" value="GCE37958.1"/>
    <property type="molecule type" value="Genomic_DNA"/>
</dbReference>
<evidence type="ECO:0000313" key="1">
    <source>
        <dbReference type="EMBL" id="GCE37958.1"/>
    </source>
</evidence>
<proteinExistence type="predicted"/>
<name>A0A402C312_RHOWR</name>
<protein>
    <submittedName>
        <fullName evidence="1">Uncharacterized protein</fullName>
    </submittedName>
</protein>
<organism evidence="1 2">
    <name type="scientific">Rhodococcus wratislaviensis</name>
    <name type="common">Tsukamurella wratislaviensis</name>
    <dbReference type="NCBI Taxonomy" id="44752"/>
    <lineage>
        <taxon>Bacteria</taxon>
        <taxon>Bacillati</taxon>
        <taxon>Actinomycetota</taxon>
        <taxon>Actinomycetes</taxon>
        <taxon>Mycobacteriales</taxon>
        <taxon>Nocardiaceae</taxon>
        <taxon>Rhodococcus</taxon>
    </lineage>
</organism>
<keyword evidence="2" id="KW-1185">Reference proteome</keyword>
<dbReference type="AlphaFoldDB" id="A0A402C312"/>
<gene>
    <name evidence="1" type="ORF">Rhow_000842</name>
</gene>
<dbReference type="Proteomes" id="UP000287519">
    <property type="component" value="Unassembled WGS sequence"/>
</dbReference>
<accession>A0A402C312</accession>
<reference evidence="1 2" key="1">
    <citation type="submission" date="2018-11" db="EMBL/GenBank/DDBJ databases">
        <title>Microbial catabolism of amino acid.</title>
        <authorList>
            <person name="Hibi M."/>
            <person name="Ogawa J."/>
        </authorList>
    </citation>
    <scope>NUCLEOTIDE SEQUENCE [LARGE SCALE GENOMIC DNA]</scope>
    <source>
        <strain evidence="1 2">C31-06</strain>
    </source>
</reference>
<comment type="caution">
    <text evidence="1">The sequence shown here is derived from an EMBL/GenBank/DDBJ whole genome shotgun (WGS) entry which is preliminary data.</text>
</comment>